<keyword evidence="2" id="KW-1185">Reference proteome</keyword>
<evidence type="ECO:0000313" key="2">
    <source>
        <dbReference type="Proteomes" id="UP000785613"/>
    </source>
</evidence>
<dbReference type="EMBL" id="VUYU01000007">
    <property type="protein sequence ID" value="NHZ34480.1"/>
    <property type="molecule type" value="Genomic_DNA"/>
</dbReference>
<dbReference type="Proteomes" id="UP000785613">
    <property type="component" value="Unassembled WGS sequence"/>
</dbReference>
<accession>A0ABX0LNU2</accession>
<dbReference type="RefSeq" id="WP_167225001.1">
    <property type="nucleotide sequence ID" value="NZ_VUYU01000007.1"/>
</dbReference>
<sequence length="220" mass="23146">MSMLLFRRGMSSSRQLVNLMFYSNTTWTCPATTTRVSLSGQGSGGAPQSYANGALNCTTVTYINDGQFPEGLQLGNYGWAGIRGVTEMGVAARLNNNGGAAGFFRTEFIQYSHPSFGEKYQRTDTLVPLANFIMGSAGILYEGSFPTSGPIQNSASASVGFTYVVAATNGWPTSAFGYTFPGGVGGPASASAYPDIVVVPGSPYPLTIPPGGWVSLSYYQ</sequence>
<comment type="caution">
    <text evidence="1">The sequence shown here is derived from an EMBL/GenBank/DDBJ whole genome shotgun (WGS) entry which is preliminary data.</text>
</comment>
<gene>
    <name evidence="1" type="ORF">F0185_12900</name>
</gene>
<organism evidence="1 2">
    <name type="scientific">Massilia rubra</name>
    <dbReference type="NCBI Taxonomy" id="2607910"/>
    <lineage>
        <taxon>Bacteria</taxon>
        <taxon>Pseudomonadati</taxon>
        <taxon>Pseudomonadota</taxon>
        <taxon>Betaproteobacteria</taxon>
        <taxon>Burkholderiales</taxon>
        <taxon>Oxalobacteraceae</taxon>
        <taxon>Telluria group</taxon>
        <taxon>Massilia</taxon>
    </lineage>
</organism>
<name>A0ABX0LNU2_9BURK</name>
<reference evidence="1 2" key="1">
    <citation type="submission" date="2019-09" db="EMBL/GenBank/DDBJ databases">
        <title>Taxonomy of Antarctic Massilia spp.: description of Massilia rubra sp. nov., Massilia aquatica sp. nov., Massilia mucilaginosa sp. nov., Massilia frigida sp. nov. isolated from streams, lakes and regoliths.</title>
        <authorList>
            <person name="Holochova P."/>
            <person name="Sedlacek I."/>
            <person name="Kralova S."/>
            <person name="Maslanova I."/>
            <person name="Busse H.-J."/>
            <person name="Stankova E."/>
            <person name="Vrbovska V."/>
            <person name="Kovarovic V."/>
            <person name="Bartak M."/>
            <person name="Svec P."/>
            <person name="Pantucek R."/>
        </authorList>
    </citation>
    <scope>NUCLEOTIDE SEQUENCE [LARGE SCALE GENOMIC DNA]</scope>
    <source>
        <strain evidence="1 2">CCM 8692</strain>
    </source>
</reference>
<proteinExistence type="predicted"/>
<protein>
    <submittedName>
        <fullName evidence="1">Uncharacterized protein</fullName>
    </submittedName>
</protein>
<evidence type="ECO:0000313" key="1">
    <source>
        <dbReference type="EMBL" id="NHZ34480.1"/>
    </source>
</evidence>